<feature type="compositionally biased region" description="Polar residues" evidence="11">
    <location>
        <begin position="17"/>
        <end position="41"/>
    </location>
</feature>
<dbReference type="Pfam" id="PF02892">
    <property type="entry name" value="zf-BED"/>
    <property type="match status" value="2"/>
</dbReference>
<comment type="caution">
    <text evidence="13">The sequence shown here is derived from an EMBL/GenBank/DDBJ whole genome shotgun (WGS) entry which is preliminary data.</text>
</comment>
<dbReference type="GO" id="GO:0005634">
    <property type="term" value="C:nucleus"/>
    <property type="evidence" value="ECO:0007669"/>
    <property type="project" value="UniProtKB-SubCell"/>
</dbReference>
<feature type="compositionally biased region" description="Basic and acidic residues" evidence="11">
    <location>
        <begin position="592"/>
        <end position="602"/>
    </location>
</feature>
<feature type="compositionally biased region" description="Polar residues" evidence="11">
    <location>
        <begin position="680"/>
        <end position="704"/>
    </location>
</feature>
<keyword evidence="9" id="KW-0539">Nucleus</keyword>
<proteinExistence type="predicted"/>
<dbReference type="SUPFAM" id="SSF53098">
    <property type="entry name" value="Ribonuclease H-like"/>
    <property type="match status" value="2"/>
</dbReference>
<evidence type="ECO:0000256" key="7">
    <source>
        <dbReference type="ARBA" id="ARBA00023125"/>
    </source>
</evidence>
<evidence type="ECO:0000256" key="11">
    <source>
        <dbReference type="SAM" id="MobiDB-lite"/>
    </source>
</evidence>
<evidence type="ECO:0000256" key="1">
    <source>
        <dbReference type="ARBA" id="ARBA00004123"/>
    </source>
</evidence>
<protein>
    <recommendedName>
        <fullName evidence="12">BED-type domain-containing protein</fullName>
    </recommendedName>
</protein>
<comment type="subunit">
    <text evidence="2">Homodimer.</text>
</comment>
<dbReference type="PANTHER" id="PTHR46481">
    <property type="entry name" value="ZINC FINGER BED DOMAIN-CONTAINING PROTEIN 4"/>
    <property type="match status" value="1"/>
</dbReference>
<keyword evidence="3" id="KW-0479">Metal-binding</keyword>
<name>A0A6A2X9E9_HIBSY</name>
<dbReference type="GO" id="GO:0008270">
    <property type="term" value="F:zinc ion binding"/>
    <property type="evidence" value="ECO:0007669"/>
    <property type="project" value="UniProtKB-KW"/>
</dbReference>
<accession>A0A6A2X9E9</accession>
<evidence type="ECO:0000256" key="5">
    <source>
        <dbReference type="ARBA" id="ARBA00022833"/>
    </source>
</evidence>
<dbReference type="GO" id="GO:0003677">
    <property type="term" value="F:DNA binding"/>
    <property type="evidence" value="ECO:0007669"/>
    <property type="project" value="UniProtKB-KW"/>
</dbReference>
<keyword evidence="8" id="KW-0804">Transcription</keyword>
<dbReference type="SUPFAM" id="SSF57667">
    <property type="entry name" value="beta-beta-alpha zinc fingers"/>
    <property type="match status" value="2"/>
</dbReference>
<keyword evidence="4 10" id="KW-0863">Zinc-finger</keyword>
<keyword evidence="5" id="KW-0862">Zinc</keyword>
<keyword evidence="6" id="KW-0805">Transcription regulation</keyword>
<gene>
    <name evidence="13" type="ORF">F3Y22_tig00116970pilonHSYRG00133</name>
</gene>
<dbReference type="InterPro" id="IPR036236">
    <property type="entry name" value="Znf_C2H2_sf"/>
</dbReference>
<dbReference type="InterPro" id="IPR012337">
    <property type="entry name" value="RNaseH-like_sf"/>
</dbReference>
<dbReference type="Proteomes" id="UP000436088">
    <property type="component" value="Unassembled WGS sequence"/>
</dbReference>
<evidence type="ECO:0000256" key="4">
    <source>
        <dbReference type="ARBA" id="ARBA00022771"/>
    </source>
</evidence>
<feature type="compositionally biased region" description="Basic and acidic residues" evidence="11">
    <location>
        <begin position="1"/>
        <end position="12"/>
    </location>
</feature>
<dbReference type="PROSITE" id="PS50808">
    <property type="entry name" value="ZF_BED"/>
    <property type="match status" value="2"/>
</dbReference>
<evidence type="ECO:0000256" key="8">
    <source>
        <dbReference type="ARBA" id="ARBA00023163"/>
    </source>
</evidence>
<evidence type="ECO:0000256" key="6">
    <source>
        <dbReference type="ARBA" id="ARBA00023015"/>
    </source>
</evidence>
<feature type="region of interest" description="Disordered" evidence="11">
    <location>
        <begin position="1"/>
        <end position="63"/>
    </location>
</feature>
<dbReference type="InterPro" id="IPR052035">
    <property type="entry name" value="ZnF_BED_domain_contain"/>
</dbReference>
<dbReference type="InterPro" id="IPR003656">
    <property type="entry name" value="Znf_BED"/>
</dbReference>
<evidence type="ECO:0000256" key="10">
    <source>
        <dbReference type="PROSITE-ProRule" id="PRU00027"/>
    </source>
</evidence>
<comment type="subcellular location">
    <subcellularLocation>
        <location evidence="1">Nucleus</location>
    </subcellularLocation>
</comment>
<evidence type="ECO:0000256" key="3">
    <source>
        <dbReference type="ARBA" id="ARBA00022723"/>
    </source>
</evidence>
<keyword evidence="7" id="KW-0238">DNA-binding</keyword>
<feature type="region of interest" description="Disordered" evidence="11">
    <location>
        <begin position="592"/>
        <end position="649"/>
    </location>
</feature>
<dbReference type="Pfam" id="PF14372">
    <property type="entry name" value="hAT-like_RNase-H"/>
    <property type="match status" value="2"/>
</dbReference>
<dbReference type="Pfam" id="PF05699">
    <property type="entry name" value="Dimer_Tnp_hAT"/>
    <property type="match status" value="1"/>
</dbReference>
<evidence type="ECO:0000259" key="12">
    <source>
        <dbReference type="PROSITE" id="PS50808"/>
    </source>
</evidence>
<keyword evidence="14" id="KW-1185">Reference proteome</keyword>
<dbReference type="GO" id="GO:0046983">
    <property type="term" value="F:protein dimerization activity"/>
    <property type="evidence" value="ECO:0007669"/>
    <property type="project" value="InterPro"/>
</dbReference>
<feature type="domain" description="BED-type" evidence="12">
    <location>
        <begin position="728"/>
        <end position="787"/>
    </location>
</feature>
<evidence type="ECO:0000313" key="13">
    <source>
        <dbReference type="EMBL" id="KAE8658736.1"/>
    </source>
</evidence>
<organism evidence="13 14">
    <name type="scientific">Hibiscus syriacus</name>
    <name type="common">Rose of Sharon</name>
    <dbReference type="NCBI Taxonomy" id="106335"/>
    <lineage>
        <taxon>Eukaryota</taxon>
        <taxon>Viridiplantae</taxon>
        <taxon>Streptophyta</taxon>
        <taxon>Embryophyta</taxon>
        <taxon>Tracheophyta</taxon>
        <taxon>Spermatophyta</taxon>
        <taxon>Magnoliopsida</taxon>
        <taxon>eudicotyledons</taxon>
        <taxon>Gunneridae</taxon>
        <taxon>Pentapetalae</taxon>
        <taxon>rosids</taxon>
        <taxon>malvids</taxon>
        <taxon>Malvales</taxon>
        <taxon>Malvaceae</taxon>
        <taxon>Malvoideae</taxon>
        <taxon>Hibiscus</taxon>
    </lineage>
</organism>
<dbReference type="EMBL" id="VEPZ02001743">
    <property type="protein sequence ID" value="KAE8658736.1"/>
    <property type="molecule type" value="Genomic_DNA"/>
</dbReference>
<evidence type="ECO:0000256" key="2">
    <source>
        <dbReference type="ARBA" id="ARBA00011738"/>
    </source>
</evidence>
<dbReference type="InterPro" id="IPR008906">
    <property type="entry name" value="HATC_C_dom"/>
</dbReference>
<reference evidence="13" key="1">
    <citation type="submission" date="2019-09" db="EMBL/GenBank/DDBJ databases">
        <title>Draft genome information of white flower Hibiscus syriacus.</title>
        <authorList>
            <person name="Kim Y.-M."/>
        </authorList>
    </citation>
    <scope>NUCLEOTIDE SEQUENCE [LARGE SCALE GENOMIC DNA]</scope>
    <source>
        <strain evidence="13">YM2019G1</strain>
    </source>
</reference>
<dbReference type="PANTHER" id="PTHR46481:SF11">
    <property type="entry name" value="ZINC FINGER BED DOMAIN-CONTAINING PROTEIN RICESLEEPER 2-LIKE"/>
    <property type="match status" value="1"/>
</dbReference>
<dbReference type="SMART" id="SM00614">
    <property type="entry name" value="ZnF_BED"/>
    <property type="match status" value="2"/>
</dbReference>
<evidence type="ECO:0000313" key="14">
    <source>
        <dbReference type="Proteomes" id="UP000436088"/>
    </source>
</evidence>
<feature type="domain" description="BED-type" evidence="12">
    <location>
        <begin position="65"/>
        <end position="124"/>
    </location>
</feature>
<feature type="region of interest" description="Disordered" evidence="11">
    <location>
        <begin position="673"/>
        <end position="723"/>
    </location>
</feature>
<sequence length="1377" mass="158813">MEGQRSIDDNSKEWAQAQAQSQIESNNMTQSSPMRNNQGPSISPIEEEQTQIDDSNVGTNSKKRKLTSVVWNHFEKVNVNGEDKAECRYCKKKLGANSKNGTRHLHDHFKSCPRRTCRDIRQQVVGMGQKTTDGQTKISCLNFNPEKSRKDLAEMVPSRNTLKNDILKIYDFEKEKTMRLLEKNRSKIAITTYMWTSSNQKKGFMSITSHLIDDNWEMQSRIMRFIYVPCPHTAEVLADVLYESLCDWNIDRKISTVTVDNCSTNDLMIHLLLDKLSLNSLILGGELFHMRCCAHILNLIVQDGLSVIGDGIERIRDSVYFWSATQKRIEKFEEAARHLTIDCSKKLSLDCKTRWNSTYLMLNVAIVYKDVFKRLKQREAQYRSLPTDRDWELASSICGKLQLFYKVTLMFSGTKYPTANVFFPSICEIRIALSKWSEDRDEVIKAMGERMLVKFDKYWSVIHGVMGVAVVLDPRYKFKMMEYAFPKIYGFEKSDVEIVKLKVLVSRLFQDYETCNYESSQNRDVDSSRNTSDMEVQVEGGFFNDYFTFIEDDNHTGIMSELDHYLQEKVRTQNSELDILSWWKTNGFKDGKKNRTRRENPKTELNGAGSGMINGDGDGDGEKPSFLNGDGDGFSNPRPDYPITRPDYPARYPTRYPGCFIAVMEGQRSIDDNSKEWAQAQAQSQVESNNMTQSSPMRNNQGPSISPIEEEQTQIDDSNVGTNSKKRKLTSVVWNHFENVNVNGEDKAECRYCKKKLGANSKNGTRHLHDHFKSCPRRTCRDIRQQVIGMGQKTTDGQTKISCLNFDPEKSRKDLAEMVPSRNTLKNDILKIYDFEKEKTMHLLEKNRSKIAITIDMWTSSNQKKGFMSITSHLIDDNWEMQSRIMRFIYVPCPHTAEVLADVLYESLCDWNIDRKISTVTVDNCSTNDLMIHLLLDKLSLNSLILGGELFHMRCCAHILNLIVQDGLSVIGDGIERIRDSVYFWSATQKRIEKFEEAARHLTIDCSKKLSLDCKTRWNSTYLMLSVAIVYKDVFKRLKQREAQYRSLPTDRDWELASSICGKLQLFYKVTLMFSGTKYPIANVFFPSICEIRIALSKWSEDRDEVIKAMGERMLVKFDKYWSVIHGVMGVAVVLDPRYKFKMMEYAFPKIYGFEKSDVEIVKLKVLVSRLFQDYETCNYESSQNRDVDSSRNTSDMEVQVEGGFFNDYFTFIEDDNHTCIMSELDHYLQEKVRTQNSELDILSWWKTNGFKYPTLQKIARDILAIPISTVASESAFSTSGRLVSPHRSRLHPKTLEALMCAQSWLINEIRATCSQESEAYCKSIEYDHDDGDEQLVHKSPKHIVKASNMIMMMVTSNWGSQLFDDGGGVKPFIEWL</sequence>
<dbReference type="InterPro" id="IPR025525">
    <property type="entry name" value="hAT-like_transposase_RNase-H"/>
</dbReference>
<evidence type="ECO:0000256" key="9">
    <source>
        <dbReference type="ARBA" id="ARBA00023242"/>
    </source>
</evidence>